<dbReference type="InterPro" id="IPR018744">
    <property type="entry name" value="DUF2293"/>
</dbReference>
<evidence type="ECO:0000313" key="3">
    <source>
        <dbReference type="EMBL" id="KAK1749359.1"/>
    </source>
</evidence>
<feature type="compositionally biased region" description="Acidic residues" evidence="1">
    <location>
        <begin position="272"/>
        <end position="307"/>
    </location>
</feature>
<feature type="compositionally biased region" description="Polar residues" evidence="1">
    <location>
        <begin position="227"/>
        <end position="243"/>
    </location>
</feature>
<sequence length="307" mass="33782">MAPHEPEVRFFSPMPKGYVFVPKGDVYITKNCRQRSHSQGQQVYVVLNKRNQPIGIRCPQSIFAAVQADHKATAAKRASAVDKRDAAICARFEKAVMNVFPGIPRQSLPLIVAHAAKKRSGRVGRTETVGLDHKAKLAVWAHIRHCHTDYDGLLKNGEDREVARGKVANIVNELSIKWGGPPLFGRKKGFAKKRVRVREADMAKRRPAKQSGVLKQKVAVHPGPRVTTRQMARSSAGVPNSAENPIEITDTEDNNSSMSGEDSGSGGALMEPDSDDEDFSDVSSVEEDDEEWDEDSVEDSDENTDDA</sequence>
<dbReference type="PANTHER" id="PTHR38113">
    <property type="match status" value="1"/>
</dbReference>
<name>A0AAJ0B202_9PEZI</name>
<feature type="domain" description="DUF2293" evidence="2">
    <location>
        <begin position="97"/>
        <end position="179"/>
    </location>
</feature>
<organism evidence="3 4">
    <name type="scientific">Echria macrotheca</name>
    <dbReference type="NCBI Taxonomy" id="438768"/>
    <lineage>
        <taxon>Eukaryota</taxon>
        <taxon>Fungi</taxon>
        <taxon>Dikarya</taxon>
        <taxon>Ascomycota</taxon>
        <taxon>Pezizomycotina</taxon>
        <taxon>Sordariomycetes</taxon>
        <taxon>Sordariomycetidae</taxon>
        <taxon>Sordariales</taxon>
        <taxon>Schizotheciaceae</taxon>
        <taxon>Echria</taxon>
    </lineage>
</organism>
<dbReference type="PANTHER" id="PTHR38113:SF2">
    <property type="entry name" value="DUF2293 DOMAIN-CONTAINING PROTEIN"/>
    <property type="match status" value="1"/>
</dbReference>
<reference evidence="3" key="1">
    <citation type="submission" date="2023-06" db="EMBL/GenBank/DDBJ databases">
        <title>Genome-scale phylogeny and comparative genomics of the fungal order Sordariales.</title>
        <authorList>
            <consortium name="Lawrence Berkeley National Laboratory"/>
            <person name="Hensen N."/>
            <person name="Bonometti L."/>
            <person name="Westerberg I."/>
            <person name="Brannstrom I.O."/>
            <person name="Guillou S."/>
            <person name="Cros-Aarteil S."/>
            <person name="Calhoun S."/>
            <person name="Haridas S."/>
            <person name="Kuo A."/>
            <person name="Mondo S."/>
            <person name="Pangilinan J."/>
            <person name="Riley R."/>
            <person name="Labutti K."/>
            <person name="Andreopoulos B."/>
            <person name="Lipzen A."/>
            <person name="Chen C."/>
            <person name="Yanf M."/>
            <person name="Daum C."/>
            <person name="Ng V."/>
            <person name="Clum A."/>
            <person name="Steindorff A."/>
            <person name="Ohm R."/>
            <person name="Martin F."/>
            <person name="Silar P."/>
            <person name="Natvig D."/>
            <person name="Lalanne C."/>
            <person name="Gautier V."/>
            <person name="Ament-Velasquez S.L."/>
            <person name="Kruys A."/>
            <person name="Hutchinson M.I."/>
            <person name="Powell A.J."/>
            <person name="Barry K."/>
            <person name="Miller A.N."/>
            <person name="Grigoriev I.V."/>
            <person name="Debuchy R."/>
            <person name="Gladieux P."/>
            <person name="Thoren M.H."/>
            <person name="Johannesson H."/>
        </authorList>
    </citation>
    <scope>NUCLEOTIDE SEQUENCE</scope>
    <source>
        <strain evidence="3">PSN4</strain>
    </source>
</reference>
<dbReference type="EMBL" id="MU839860">
    <property type="protein sequence ID" value="KAK1749359.1"/>
    <property type="molecule type" value="Genomic_DNA"/>
</dbReference>
<evidence type="ECO:0000256" key="1">
    <source>
        <dbReference type="SAM" id="MobiDB-lite"/>
    </source>
</evidence>
<comment type="caution">
    <text evidence="3">The sequence shown here is derived from an EMBL/GenBank/DDBJ whole genome shotgun (WGS) entry which is preliminary data.</text>
</comment>
<keyword evidence="4" id="KW-1185">Reference proteome</keyword>
<protein>
    <recommendedName>
        <fullName evidence="2">DUF2293 domain-containing protein</fullName>
    </recommendedName>
</protein>
<accession>A0AAJ0B202</accession>
<dbReference type="Proteomes" id="UP001239445">
    <property type="component" value="Unassembled WGS sequence"/>
</dbReference>
<evidence type="ECO:0000259" key="2">
    <source>
        <dbReference type="Pfam" id="PF10056"/>
    </source>
</evidence>
<dbReference type="Pfam" id="PF10056">
    <property type="entry name" value="DUF2293"/>
    <property type="match status" value="1"/>
</dbReference>
<dbReference type="AlphaFoldDB" id="A0AAJ0B202"/>
<gene>
    <name evidence="3" type="ORF">QBC47DRAFT_426794</name>
</gene>
<evidence type="ECO:0000313" key="4">
    <source>
        <dbReference type="Proteomes" id="UP001239445"/>
    </source>
</evidence>
<feature type="region of interest" description="Disordered" evidence="1">
    <location>
        <begin position="200"/>
        <end position="307"/>
    </location>
</feature>
<proteinExistence type="predicted"/>